<organism evidence="4 5">
    <name type="scientific">[Clostridium] asparagiforme DSM 15981</name>
    <dbReference type="NCBI Taxonomy" id="518636"/>
    <lineage>
        <taxon>Bacteria</taxon>
        <taxon>Bacillati</taxon>
        <taxon>Bacillota</taxon>
        <taxon>Clostridia</taxon>
        <taxon>Lachnospirales</taxon>
        <taxon>Lachnospiraceae</taxon>
        <taxon>Enterocloster</taxon>
    </lineage>
</organism>
<keyword evidence="5" id="KW-1185">Reference proteome</keyword>
<feature type="non-terminal residue" evidence="4">
    <location>
        <position position="1"/>
    </location>
</feature>
<dbReference type="GO" id="GO:0046872">
    <property type="term" value="F:metal ion binding"/>
    <property type="evidence" value="ECO:0007669"/>
    <property type="project" value="UniProtKB-KW"/>
</dbReference>
<dbReference type="InterPro" id="IPR036849">
    <property type="entry name" value="Enolase-like_C_sf"/>
</dbReference>
<evidence type="ECO:0000256" key="2">
    <source>
        <dbReference type="SAM" id="MobiDB-lite"/>
    </source>
</evidence>
<proteinExistence type="predicted"/>
<dbReference type="HOGENOM" id="CLU_1280029_0_0_9"/>
<feature type="region of interest" description="Disordered" evidence="2">
    <location>
        <begin position="194"/>
        <end position="215"/>
    </location>
</feature>
<gene>
    <name evidence="4" type="ORF">CLOSTASPAR_05605</name>
</gene>
<evidence type="ECO:0000256" key="1">
    <source>
        <dbReference type="ARBA" id="ARBA00022723"/>
    </source>
</evidence>
<dbReference type="PANTHER" id="PTHR48080">
    <property type="entry name" value="D-GALACTONATE DEHYDRATASE-RELATED"/>
    <property type="match status" value="1"/>
</dbReference>
<dbReference type="Gene3D" id="3.20.20.120">
    <property type="entry name" value="Enolase-like C-terminal domain"/>
    <property type="match status" value="1"/>
</dbReference>
<reference evidence="4 5" key="1">
    <citation type="submission" date="2009-01" db="EMBL/GenBank/DDBJ databases">
        <authorList>
            <person name="Fulton L."/>
            <person name="Clifton S."/>
            <person name="Fulton B."/>
            <person name="Xu J."/>
            <person name="Minx P."/>
            <person name="Pepin K.H."/>
            <person name="Johnson M."/>
            <person name="Bhonagiri V."/>
            <person name="Nash W.E."/>
            <person name="Mardis E.R."/>
            <person name="Wilson R.K."/>
        </authorList>
    </citation>
    <scope>NUCLEOTIDE SEQUENCE [LARGE SCALE GENOMIC DNA]</scope>
    <source>
        <strain evidence="4 5">DSM 15981</strain>
    </source>
</reference>
<keyword evidence="1" id="KW-0479">Metal-binding</keyword>
<feature type="domain" description="Enolase C-terminal" evidence="3">
    <location>
        <begin position="11"/>
        <end position="143"/>
    </location>
</feature>
<dbReference type="RefSeq" id="WP_007717387.1">
    <property type="nucleotide sequence ID" value="NZ_GG657592.1"/>
</dbReference>
<dbReference type="InterPro" id="IPR034593">
    <property type="entry name" value="DgoD-like"/>
</dbReference>
<evidence type="ECO:0000259" key="3">
    <source>
        <dbReference type="Pfam" id="PF13378"/>
    </source>
</evidence>
<protein>
    <recommendedName>
        <fullName evidence="3">Enolase C-terminal domain-containing protein</fullName>
    </recommendedName>
</protein>
<comment type="caution">
    <text evidence="4">The sequence shown here is derived from an EMBL/GenBank/DDBJ whole genome shotgun (WGS) entry which is preliminary data.</text>
</comment>
<dbReference type="AlphaFoldDB" id="C0D8K7"/>
<sequence>PCGPEAGYSSREIMAEFKNAVKIPVATNMIATNWRQFYHAAALHAVDIVLADPHFWGFDGSVRMAQILDEWGLVWGSHSNNHFDITLAAFAHVAAAVPGRPTALDTHWIWQDGQNLLKNAPQIRDGYLEVPKGPGLGVEIDMEKVEEANRLYRLLPGHDRDDAAAMQYLIPGWKFAPQMPAWCARKMERLKGSAGGEAGLKNKTPPGAAIRRERR</sequence>
<name>C0D8K7_9FIRM</name>
<dbReference type="InterPro" id="IPR029065">
    <property type="entry name" value="Enolase_C-like"/>
</dbReference>
<dbReference type="SUPFAM" id="SSF51604">
    <property type="entry name" value="Enolase C-terminal domain-like"/>
    <property type="match status" value="1"/>
</dbReference>
<reference evidence="4 5" key="2">
    <citation type="submission" date="2009-02" db="EMBL/GenBank/DDBJ databases">
        <title>Draft genome sequence of Clostridium asparagiforme (DSM 15981).</title>
        <authorList>
            <person name="Sudarsanam P."/>
            <person name="Ley R."/>
            <person name="Guruge J."/>
            <person name="Turnbaugh P.J."/>
            <person name="Mahowald M."/>
            <person name="Liep D."/>
            <person name="Gordon J."/>
        </authorList>
    </citation>
    <scope>NUCLEOTIDE SEQUENCE [LARGE SCALE GENOMIC DNA]</scope>
    <source>
        <strain evidence="4 5">DSM 15981</strain>
    </source>
</reference>
<dbReference type="Proteomes" id="UP000004756">
    <property type="component" value="Unassembled WGS sequence"/>
</dbReference>
<dbReference type="PANTHER" id="PTHR48080:SF4">
    <property type="entry name" value="GLUCARATE DEHYDRATASE"/>
    <property type="match status" value="1"/>
</dbReference>
<evidence type="ECO:0000313" key="4">
    <source>
        <dbReference type="EMBL" id="EEG52328.1"/>
    </source>
</evidence>
<dbReference type="EMBL" id="ACCJ01000454">
    <property type="protein sequence ID" value="EEG52328.1"/>
    <property type="molecule type" value="Genomic_DNA"/>
</dbReference>
<dbReference type="Pfam" id="PF13378">
    <property type="entry name" value="MR_MLE_C"/>
    <property type="match status" value="1"/>
</dbReference>
<evidence type="ECO:0000313" key="5">
    <source>
        <dbReference type="Proteomes" id="UP000004756"/>
    </source>
</evidence>
<accession>C0D8K7</accession>